<proteinExistence type="predicted"/>
<comment type="caution">
    <text evidence="2">The sequence shown here is derived from an EMBL/GenBank/DDBJ whole genome shotgun (WGS) entry which is preliminary data.</text>
</comment>
<name>A0A6G0KWH4_9STRA</name>
<evidence type="ECO:0000313" key="3">
    <source>
        <dbReference type="Proteomes" id="UP000488956"/>
    </source>
</evidence>
<evidence type="ECO:0000313" key="2">
    <source>
        <dbReference type="EMBL" id="KAE9101094.1"/>
    </source>
</evidence>
<sequence>MPGHVDKELVKQRLRLEQEAWEAEQLAGGCSEAPELQFWSIGKLLRVLQASKSTKNSLELLTQCGIVRHSVGSVDPRRATSQPTADNSDAAPTADAVTYTSSRVWLTGFLHFGEDVDSYDNLHLCDNNAKLPSLLLDPSPRLVDQLVLVKRWVLVDKAFGGVRTAGSMFLEVHDETPVLLGSVGGEFADWTREKVMEVLEASSQTKDPPMYTGIESWAVVAARSSGNGESGDLVPTVAEGRGRIDQPRKGIRRRQAVARVAKKLGLEFSGGHDQTATTLGALFLKCHADNAGNCLTIQLPPEKLLTCSRVVTIRELKTFGESKMKELVTMRIGDSTAIDSPVSIRISAESLDWCLLLGCIRDSGDLEIYDRTGSISLHLSGNTVSTDFDGERGVYLIRNFALTIEDYNRSQDLYQEEKLPLVYCVNFSAADMEYIPLHRDDGLSYSPEDKTLSEAQDLLIMVTNVDALPRSDIRRAGSLPEYRAVHGIICPVAQELQSDCFMNATFVADVLIDAQCINWYIQKGGCYRIKAIEDRSNTEVRSLSHYNVEDQAIKASIDYLKAQCITGENSVICFDALRHYCGTGEGNPSNEERPFRVYRVEYEHDSIAPVFLECSNFTRARCEKHECQKSQQNLSGMLVPSDDGSLSGKLSAFFSKGQQFVKQTPIEVSISELVAVSVFRYFIQQLEVVSQVSDLLHHPLSNQSEDDEEQSVMMTVDPDLHKPHLISLVGMITKKTFMWQSTTSNKTIGLKRAREVDNDSGAACSPSRRLQCLLRVRDLQHLDTVEVRVDASRFGLLATLRLNSVVEFTRLQGFIARSSYKVYLKWSPLTAARPISQEMCLPIPSDAELYGSMPTTFLNDLYHTSHVDRRLRRYVVGVVHISYVLMKRKCGSCHQALQLVRRRGCWKHVEPHPGAAFYRECNWRQQHWTPSDPVFKTRTYLGTTVRCVIDDGSAQAEMFLENDIAWELLTCPDGQRRRFEDILSSYVDELSYFSGRTASGSFATSRAEREQEYYQNELRAFVVDAIPSLRSVAVVAQRFYKAKQQREGTSVLTFGKDIHLTTKTAPQPKLEAKRVDRLHVRSELQRRLAQLQLRAPLSETVAD</sequence>
<organism evidence="2 3">
    <name type="scientific">Phytophthora fragariae</name>
    <dbReference type="NCBI Taxonomy" id="53985"/>
    <lineage>
        <taxon>Eukaryota</taxon>
        <taxon>Sar</taxon>
        <taxon>Stramenopiles</taxon>
        <taxon>Oomycota</taxon>
        <taxon>Peronosporomycetes</taxon>
        <taxon>Peronosporales</taxon>
        <taxon>Peronosporaceae</taxon>
        <taxon>Phytophthora</taxon>
    </lineage>
</organism>
<dbReference type="EMBL" id="QXFX01000907">
    <property type="protein sequence ID" value="KAE9101094.1"/>
    <property type="molecule type" value="Genomic_DNA"/>
</dbReference>
<evidence type="ECO:0008006" key="4">
    <source>
        <dbReference type="Google" id="ProtNLM"/>
    </source>
</evidence>
<gene>
    <name evidence="2" type="ORF">PF010_g14561</name>
</gene>
<dbReference type="AlphaFoldDB" id="A0A6G0KWH4"/>
<evidence type="ECO:0000256" key="1">
    <source>
        <dbReference type="SAM" id="MobiDB-lite"/>
    </source>
</evidence>
<protein>
    <recommendedName>
        <fullName evidence="4">CST complex subunit CTC1</fullName>
    </recommendedName>
</protein>
<dbReference type="Proteomes" id="UP000488956">
    <property type="component" value="Unassembled WGS sequence"/>
</dbReference>
<accession>A0A6G0KWH4</accession>
<reference evidence="2 3" key="1">
    <citation type="submission" date="2018-09" db="EMBL/GenBank/DDBJ databases">
        <title>Genomic investigation of the strawberry pathogen Phytophthora fragariae indicates pathogenicity is determined by transcriptional variation in three key races.</title>
        <authorList>
            <person name="Adams T.M."/>
            <person name="Armitage A.D."/>
            <person name="Sobczyk M.K."/>
            <person name="Bates H.J."/>
            <person name="Dunwell J.M."/>
            <person name="Nellist C.F."/>
            <person name="Harrison R.J."/>
        </authorList>
    </citation>
    <scope>NUCLEOTIDE SEQUENCE [LARGE SCALE GENOMIC DNA]</scope>
    <source>
        <strain evidence="2 3">ONT-3</strain>
    </source>
</reference>
<feature type="region of interest" description="Disordered" evidence="1">
    <location>
        <begin position="74"/>
        <end position="93"/>
    </location>
</feature>